<reference evidence="1" key="1">
    <citation type="submission" date="2023-03" db="EMBL/GenBank/DDBJ databases">
        <title>Massive genome expansion in bonnet fungi (Mycena s.s.) driven by repeated elements and novel gene families across ecological guilds.</title>
        <authorList>
            <consortium name="Lawrence Berkeley National Laboratory"/>
            <person name="Harder C.B."/>
            <person name="Miyauchi S."/>
            <person name="Viragh M."/>
            <person name="Kuo A."/>
            <person name="Thoen E."/>
            <person name="Andreopoulos B."/>
            <person name="Lu D."/>
            <person name="Skrede I."/>
            <person name="Drula E."/>
            <person name="Henrissat B."/>
            <person name="Morin E."/>
            <person name="Kohler A."/>
            <person name="Barry K."/>
            <person name="LaButti K."/>
            <person name="Morin E."/>
            <person name="Salamov A."/>
            <person name="Lipzen A."/>
            <person name="Mereny Z."/>
            <person name="Hegedus B."/>
            <person name="Baldrian P."/>
            <person name="Stursova M."/>
            <person name="Weitz H."/>
            <person name="Taylor A."/>
            <person name="Grigoriev I.V."/>
            <person name="Nagy L.G."/>
            <person name="Martin F."/>
            <person name="Kauserud H."/>
        </authorList>
    </citation>
    <scope>NUCLEOTIDE SEQUENCE</scope>
    <source>
        <strain evidence="1">CBHHK067</strain>
    </source>
</reference>
<evidence type="ECO:0000313" key="1">
    <source>
        <dbReference type="EMBL" id="KAJ7687408.1"/>
    </source>
</evidence>
<dbReference type="AlphaFoldDB" id="A0AAD7DCT4"/>
<organism evidence="1 2">
    <name type="scientific">Mycena rosella</name>
    <name type="common">Pink bonnet</name>
    <name type="synonym">Agaricus rosellus</name>
    <dbReference type="NCBI Taxonomy" id="1033263"/>
    <lineage>
        <taxon>Eukaryota</taxon>
        <taxon>Fungi</taxon>
        <taxon>Dikarya</taxon>
        <taxon>Basidiomycota</taxon>
        <taxon>Agaricomycotina</taxon>
        <taxon>Agaricomycetes</taxon>
        <taxon>Agaricomycetidae</taxon>
        <taxon>Agaricales</taxon>
        <taxon>Marasmiineae</taxon>
        <taxon>Mycenaceae</taxon>
        <taxon>Mycena</taxon>
    </lineage>
</organism>
<comment type="caution">
    <text evidence="1">The sequence shown here is derived from an EMBL/GenBank/DDBJ whole genome shotgun (WGS) entry which is preliminary data.</text>
</comment>
<accession>A0AAD7DCT4</accession>
<name>A0AAD7DCT4_MYCRO</name>
<keyword evidence="2" id="KW-1185">Reference proteome</keyword>
<sequence>MSWNAPIPSETLHRTLTRALGAAQVAVKLDASNHDTNATVAAYQRCIALLDDVVRREPSEEEVGRLKAIVYSGHLIEIGFKFCYSVAAFR</sequence>
<proteinExistence type="predicted"/>
<dbReference type="Proteomes" id="UP001221757">
    <property type="component" value="Unassembled WGS sequence"/>
</dbReference>
<protein>
    <submittedName>
        <fullName evidence="1">Uncharacterized protein</fullName>
    </submittedName>
</protein>
<dbReference type="EMBL" id="JARKIE010000088">
    <property type="protein sequence ID" value="KAJ7687408.1"/>
    <property type="molecule type" value="Genomic_DNA"/>
</dbReference>
<gene>
    <name evidence="1" type="ORF">B0H17DRAFT_1332456</name>
</gene>
<evidence type="ECO:0000313" key="2">
    <source>
        <dbReference type="Proteomes" id="UP001221757"/>
    </source>
</evidence>